<dbReference type="EMBL" id="JAROCD010000011">
    <property type="protein sequence ID" value="MDN4603978.1"/>
    <property type="molecule type" value="Genomic_DNA"/>
</dbReference>
<dbReference type="CDD" id="cd00009">
    <property type="entry name" value="AAA"/>
    <property type="match status" value="1"/>
</dbReference>
<evidence type="ECO:0000313" key="4">
    <source>
        <dbReference type="Proteomes" id="UP001174205"/>
    </source>
</evidence>
<dbReference type="Proteomes" id="UP001174205">
    <property type="component" value="Unassembled WGS sequence"/>
</dbReference>
<dbReference type="SUPFAM" id="SSF52540">
    <property type="entry name" value="P-loop containing nucleoside triphosphate hydrolases"/>
    <property type="match status" value="1"/>
</dbReference>
<protein>
    <submittedName>
        <fullName evidence="3">AAA family ATPase</fullName>
    </submittedName>
</protein>
<comment type="caution">
    <text evidence="3">The sequence shown here is derived from an EMBL/GenBank/DDBJ whole genome shotgun (WGS) entry which is preliminary data.</text>
</comment>
<reference evidence="3" key="1">
    <citation type="submission" date="2023-03" db="EMBL/GenBank/DDBJ databases">
        <title>MT1 and MT2 Draft Genomes of Novel Species.</title>
        <authorList>
            <person name="Venkateswaran K."/>
        </authorList>
    </citation>
    <scope>NUCLEOTIDE SEQUENCE</scope>
    <source>
        <strain evidence="3">F6_3S_P_1C</strain>
    </source>
</reference>
<dbReference type="InterPro" id="IPR041538">
    <property type="entry name" value="RavA-like_AAA_lid"/>
</dbReference>
<gene>
    <name evidence="3" type="ORF">P5G61_22235</name>
</gene>
<dbReference type="Gene3D" id="3.40.50.300">
    <property type="entry name" value="P-loop containing nucleotide triphosphate hydrolases"/>
    <property type="match status" value="1"/>
</dbReference>
<accession>A0ABT8JFP8</accession>
<dbReference type="InterPro" id="IPR050513">
    <property type="entry name" value="RavA_ATPases"/>
</dbReference>
<dbReference type="PANTHER" id="PTHR32204:SF0">
    <property type="entry name" value="ATPASE RAVA"/>
    <property type="match status" value="1"/>
</dbReference>
<dbReference type="Pfam" id="PF17868">
    <property type="entry name" value="AAA_lid_8"/>
    <property type="match status" value="1"/>
</dbReference>
<name>A0ABT8JFP8_9BACL</name>
<sequence length="297" mass="34268">MKNIKYSHSELDKINDYLHTMYFERDEIIHSAFVSIIAGEHMLLIGPPGTAKSSVLEMIFQHFRDLNVFKWTMNDDTTPDELLGPYEEGLYTHGKIKRKTGGKLPEAHMAILDEILRARGYALNSLLDILNERSIIQMNERQAVPLISLFGATNDLHENHENTALYDRFLIRINVDYLSSRESLKTMLLNEVSPEIYASLSLHDITQLKIAAARVQIPSEIMEIILSLRFKLFENKIYPSDRRLKSSLKLIQASALLEQRINVEKKDLQILKHVLWNKPAEIDKLQEIMESILNNDV</sequence>
<evidence type="ECO:0000313" key="3">
    <source>
        <dbReference type="EMBL" id="MDN4603978.1"/>
    </source>
</evidence>
<dbReference type="InterPro" id="IPR027417">
    <property type="entry name" value="P-loop_NTPase"/>
</dbReference>
<feature type="domain" description="MoxR" evidence="2">
    <location>
        <begin position="10"/>
        <end position="191"/>
    </location>
</feature>
<evidence type="ECO:0000259" key="2">
    <source>
        <dbReference type="Pfam" id="PF20030"/>
    </source>
</evidence>
<feature type="domain" description="ATPase RavA-like AAA lid" evidence="1">
    <location>
        <begin position="220"/>
        <end position="289"/>
    </location>
</feature>
<keyword evidence="4" id="KW-1185">Reference proteome</keyword>
<organism evidence="3 4">
    <name type="scientific">Paenibacillus vandeheii</name>
    <dbReference type="NCBI Taxonomy" id="3035917"/>
    <lineage>
        <taxon>Bacteria</taxon>
        <taxon>Bacillati</taxon>
        <taxon>Bacillota</taxon>
        <taxon>Bacilli</taxon>
        <taxon>Bacillales</taxon>
        <taxon>Paenibacillaceae</taxon>
        <taxon>Paenibacillus</taxon>
    </lineage>
</organism>
<evidence type="ECO:0000259" key="1">
    <source>
        <dbReference type="Pfam" id="PF17868"/>
    </source>
</evidence>
<proteinExistence type="predicted"/>
<dbReference type="InterPro" id="IPR045427">
    <property type="entry name" value="MoxR"/>
</dbReference>
<dbReference type="PANTHER" id="PTHR32204">
    <property type="entry name" value="ATPASE RAVA"/>
    <property type="match status" value="1"/>
</dbReference>
<dbReference type="Pfam" id="PF20030">
    <property type="entry name" value="bpMoxR"/>
    <property type="match status" value="1"/>
</dbReference>
<dbReference type="RefSeq" id="WP_024634171.1">
    <property type="nucleotide sequence ID" value="NZ_JAROCD010000011.1"/>
</dbReference>